<dbReference type="GO" id="GO:0003723">
    <property type="term" value="F:RNA binding"/>
    <property type="evidence" value="ECO:0007669"/>
    <property type="project" value="TreeGrafter"/>
</dbReference>
<feature type="region of interest" description="Disordered" evidence="10">
    <location>
        <begin position="652"/>
        <end position="708"/>
    </location>
</feature>
<protein>
    <recommendedName>
        <fullName evidence="11">Peptidase S59 domain-containing protein</fullName>
    </recommendedName>
</protein>
<dbReference type="InterPro" id="IPR037665">
    <property type="entry name" value="Nucleoporin_S59-like"/>
</dbReference>
<feature type="compositionally biased region" description="Basic and acidic residues" evidence="10">
    <location>
        <begin position="592"/>
        <end position="606"/>
    </location>
</feature>
<dbReference type="Gene3D" id="1.10.10.2360">
    <property type="match status" value="1"/>
</dbReference>
<dbReference type="Gene3D" id="3.30.1610.10">
    <property type="entry name" value="Peptidase S59, nucleoporin"/>
    <property type="match status" value="1"/>
</dbReference>
<keyword evidence="3" id="KW-0813">Transport</keyword>
<dbReference type="Proteomes" id="UP000053617">
    <property type="component" value="Unassembled WGS sequence"/>
</dbReference>
<dbReference type="HOGENOM" id="CLU_015855_0_0_1"/>
<dbReference type="OrthoDB" id="3797628at2759"/>
<evidence type="ECO:0000256" key="10">
    <source>
        <dbReference type="SAM" id="MobiDB-lite"/>
    </source>
</evidence>
<dbReference type="EMBL" id="KN847475">
    <property type="protein sequence ID" value="KIX09550.1"/>
    <property type="molecule type" value="Genomic_DNA"/>
</dbReference>
<organism evidence="12 13">
    <name type="scientific">Rhinocladiella mackenziei CBS 650.93</name>
    <dbReference type="NCBI Taxonomy" id="1442369"/>
    <lineage>
        <taxon>Eukaryota</taxon>
        <taxon>Fungi</taxon>
        <taxon>Dikarya</taxon>
        <taxon>Ascomycota</taxon>
        <taxon>Pezizomycotina</taxon>
        <taxon>Eurotiomycetes</taxon>
        <taxon>Chaetothyriomycetidae</taxon>
        <taxon>Chaetothyriales</taxon>
        <taxon>Herpotrichiellaceae</taxon>
        <taxon>Rhinocladiella</taxon>
    </lineage>
</organism>
<dbReference type="PANTHER" id="PTHR23198">
    <property type="entry name" value="NUCLEOPORIN"/>
    <property type="match status" value="1"/>
</dbReference>
<feature type="compositionally biased region" description="Polar residues" evidence="10">
    <location>
        <begin position="91"/>
        <end position="102"/>
    </location>
</feature>
<evidence type="ECO:0000256" key="9">
    <source>
        <dbReference type="ARBA" id="ARBA00023242"/>
    </source>
</evidence>
<dbReference type="RefSeq" id="XP_013276686.1">
    <property type="nucleotide sequence ID" value="XM_013421232.1"/>
</dbReference>
<evidence type="ECO:0000256" key="3">
    <source>
        <dbReference type="ARBA" id="ARBA00022448"/>
    </source>
</evidence>
<feature type="compositionally biased region" description="Basic and acidic residues" evidence="10">
    <location>
        <begin position="698"/>
        <end position="708"/>
    </location>
</feature>
<dbReference type="AlphaFoldDB" id="A0A0D2JJG6"/>
<feature type="compositionally biased region" description="Gly residues" evidence="10">
    <location>
        <begin position="391"/>
        <end position="402"/>
    </location>
</feature>
<feature type="compositionally biased region" description="Gly residues" evidence="10">
    <location>
        <begin position="361"/>
        <end position="380"/>
    </location>
</feature>
<feature type="compositionally biased region" description="Polar residues" evidence="10">
    <location>
        <begin position="465"/>
        <end position="491"/>
    </location>
</feature>
<dbReference type="GO" id="GO:0044614">
    <property type="term" value="C:nuclear pore cytoplasmic filaments"/>
    <property type="evidence" value="ECO:0007669"/>
    <property type="project" value="TreeGrafter"/>
</dbReference>
<dbReference type="Pfam" id="PF04096">
    <property type="entry name" value="Nucleoporin2"/>
    <property type="match status" value="1"/>
</dbReference>
<comment type="subcellular location">
    <subcellularLocation>
        <location evidence="1">Nucleus</location>
        <location evidence="1">Nuclear pore complex</location>
    </subcellularLocation>
</comment>
<evidence type="ECO:0000256" key="2">
    <source>
        <dbReference type="ARBA" id="ARBA00008926"/>
    </source>
</evidence>
<keyword evidence="4" id="KW-0677">Repeat</keyword>
<feature type="compositionally biased region" description="Low complexity" evidence="10">
    <location>
        <begin position="340"/>
        <end position="350"/>
    </location>
</feature>
<dbReference type="GO" id="GO:0006405">
    <property type="term" value="P:RNA export from nucleus"/>
    <property type="evidence" value="ECO:0007669"/>
    <property type="project" value="TreeGrafter"/>
</dbReference>
<feature type="domain" description="Peptidase S59" evidence="11">
    <location>
        <begin position="732"/>
        <end position="872"/>
    </location>
</feature>
<dbReference type="VEuPathDB" id="FungiDB:Z518_00630"/>
<dbReference type="GO" id="GO:0051028">
    <property type="term" value="P:mRNA transport"/>
    <property type="evidence" value="ECO:0007669"/>
    <property type="project" value="UniProtKB-KW"/>
</dbReference>
<dbReference type="FunFam" id="3.30.1610.10:FF:000003">
    <property type="entry name" value="Nucleoporin SONB, putative"/>
    <property type="match status" value="1"/>
</dbReference>
<dbReference type="GO" id="GO:0008139">
    <property type="term" value="F:nuclear localization sequence binding"/>
    <property type="evidence" value="ECO:0007669"/>
    <property type="project" value="TreeGrafter"/>
</dbReference>
<dbReference type="GeneID" id="25288701"/>
<dbReference type="PROSITE" id="PS51434">
    <property type="entry name" value="NUP_C"/>
    <property type="match status" value="1"/>
</dbReference>
<feature type="compositionally biased region" description="Polar residues" evidence="10">
    <location>
        <begin position="421"/>
        <end position="433"/>
    </location>
</feature>
<feature type="region of interest" description="Disordered" evidence="10">
    <location>
        <begin position="335"/>
        <end position="620"/>
    </location>
</feature>
<dbReference type="SUPFAM" id="SSF82215">
    <property type="entry name" value="C-terminal autoproteolytic domain of nucleoporin nup98"/>
    <property type="match status" value="1"/>
</dbReference>
<evidence type="ECO:0000256" key="4">
    <source>
        <dbReference type="ARBA" id="ARBA00022737"/>
    </source>
</evidence>
<dbReference type="GO" id="GO:0017056">
    <property type="term" value="F:structural constituent of nuclear pore"/>
    <property type="evidence" value="ECO:0007669"/>
    <property type="project" value="InterPro"/>
</dbReference>
<accession>A0A0D2JJG6</accession>
<dbReference type="GO" id="GO:0000973">
    <property type="term" value="P:post-transcriptional tethering of RNA polymerase II gene DNA at nuclear periphery"/>
    <property type="evidence" value="ECO:0007669"/>
    <property type="project" value="TreeGrafter"/>
</dbReference>
<sequence length="879" mass="90864">MVSHAGPSRKQIHRISANNIDIGFGSNPNTAGPLFGNIPASTPFGSSALSTTSGFLGNTASNTGGFGSGGRTFGSNTNASPFRFGRATQPAFGSTSPSSSLFGQGGSGTTRSFGTPSAFSFGTALSAGAVPPSDGTASVPFAPTVERDGAGQNNSYQSVSFMAPYSKYSFEELRLADYNAGRRYGSATWLGGSFGPSTFGRVGSGARTDFGPFDRTMTSTGFGSDTSTAGFGGGGLFGNKPAGGLFGQQSSSAPSGGLFGTAGGASTQFGSGSNLFGSSETRPSPFGASAPSFSFGSKGTTTAPSGGGLFGSTGALSTTPFGGNQQKPLFGSGPGGFGFGSSTTQSQPSGGLFGRPVQGTTDGGFTGGTGTGGGLFGSAPGGKPPTTQSTFGGGGTTTGGLFGNVTSTPQQQSGGLFGTTPGFSFGTSATRPASTPLFGAPSTAQQPSGATGGFGGLFGTSPTSQQGAQQQPDFKVSSLNDPNPYGQSSIWTGLPMPTPENSKPIYTPLIAAQKEKESQSKPRPSLRLRKSYETTRPRRPSFGFSKSAYRAPRTTGLSAPSSPPQSRYAGDEDRILSPDAFSPSRTGWSSENMRRLTIDRSDRSDLFRPSSPASPQPSLVKEMVSGDSEAAITNGEPSADSINQRDKHVTFDKRIPKGQPGGLNGETAALARRGPDETEGGAAPRDRSVNGSTTPEAEPVRGNDFDIVPGDRESIHIEPEETNMTTRPVPQPGEYWMKPTRTELGKMPHDKLQHFTGFEIGRQGCGRVNFNGPVDLTTLPLDDLYQKIVQISLRSITVYPDASSKPPVGTGLNVPATLSIENSWPRACGQPLSATSRPLLEKHINRLKKMQGTEFINYEVSTGVWTFRVAHFTRYALAL</sequence>
<evidence type="ECO:0000259" key="11">
    <source>
        <dbReference type="PROSITE" id="PS51434"/>
    </source>
</evidence>
<evidence type="ECO:0000256" key="1">
    <source>
        <dbReference type="ARBA" id="ARBA00004567"/>
    </source>
</evidence>
<evidence type="ECO:0000256" key="8">
    <source>
        <dbReference type="ARBA" id="ARBA00023132"/>
    </source>
</evidence>
<gene>
    <name evidence="12" type="ORF">Z518_00630</name>
</gene>
<dbReference type="FunFam" id="1.10.10.2360:FF:000001">
    <property type="entry name" value="Nuclear pore complex protein Nup98-Nup96"/>
    <property type="match status" value="1"/>
</dbReference>
<evidence type="ECO:0000256" key="5">
    <source>
        <dbReference type="ARBA" id="ARBA00022816"/>
    </source>
</evidence>
<keyword evidence="6" id="KW-0653">Protein transport</keyword>
<keyword evidence="7" id="KW-0811">Translocation</keyword>
<feature type="region of interest" description="Disordered" evidence="10">
    <location>
        <begin position="626"/>
        <end position="645"/>
    </location>
</feature>
<dbReference type="GO" id="GO:0034398">
    <property type="term" value="P:telomere tethering at nuclear periphery"/>
    <property type="evidence" value="ECO:0007669"/>
    <property type="project" value="TreeGrafter"/>
</dbReference>
<dbReference type="InterPro" id="IPR036903">
    <property type="entry name" value="Nup98_auto-Pept-S59_dom_sf"/>
</dbReference>
<feature type="region of interest" description="Disordered" evidence="10">
    <location>
        <begin position="64"/>
        <end position="108"/>
    </location>
</feature>
<comment type="similarity">
    <text evidence="2">Belongs to the nucleoporin GLFG family.</text>
</comment>
<evidence type="ECO:0000256" key="7">
    <source>
        <dbReference type="ARBA" id="ARBA00023010"/>
    </source>
</evidence>
<dbReference type="PANTHER" id="PTHR23198:SF6">
    <property type="entry name" value="NUCLEAR PORE COMPLEX PROTEIN NUP98-NUP96"/>
    <property type="match status" value="1"/>
</dbReference>
<keyword evidence="5" id="KW-0509">mRNA transport</keyword>
<keyword evidence="13" id="KW-1185">Reference proteome</keyword>
<name>A0A0D2JJG6_9EURO</name>
<evidence type="ECO:0000313" key="12">
    <source>
        <dbReference type="EMBL" id="KIX09550.1"/>
    </source>
</evidence>
<evidence type="ECO:0000313" key="13">
    <source>
        <dbReference type="Proteomes" id="UP000053617"/>
    </source>
</evidence>
<dbReference type="STRING" id="1442369.A0A0D2JJG6"/>
<reference evidence="12 13" key="1">
    <citation type="submission" date="2015-01" db="EMBL/GenBank/DDBJ databases">
        <title>The Genome Sequence of Rhinocladiella mackenzie CBS 650.93.</title>
        <authorList>
            <consortium name="The Broad Institute Genomics Platform"/>
            <person name="Cuomo C."/>
            <person name="de Hoog S."/>
            <person name="Gorbushina A."/>
            <person name="Stielow B."/>
            <person name="Teixiera M."/>
            <person name="Abouelleil A."/>
            <person name="Chapman S.B."/>
            <person name="Priest M."/>
            <person name="Young S.K."/>
            <person name="Wortman J."/>
            <person name="Nusbaum C."/>
            <person name="Birren B."/>
        </authorList>
    </citation>
    <scope>NUCLEOTIDE SEQUENCE [LARGE SCALE GENOMIC DNA]</scope>
    <source>
        <strain evidence="12 13">CBS 650.93</strain>
    </source>
</reference>
<proteinExistence type="inferred from homology"/>
<dbReference type="GO" id="GO:0006606">
    <property type="term" value="P:protein import into nucleus"/>
    <property type="evidence" value="ECO:0007669"/>
    <property type="project" value="TreeGrafter"/>
</dbReference>
<keyword evidence="9" id="KW-0539">Nucleus</keyword>
<dbReference type="InterPro" id="IPR007230">
    <property type="entry name" value="Nup98_auto-Pept-S59_dom"/>
</dbReference>
<evidence type="ECO:0000256" key="6">
    <source>
        <dbReference type="ARBA" id="ARBA00022927"/>
    </source>
</evidence>
<keyword evidence="8" id="KW-0906">Nuclear pore complex</keyword>